<gene>
    <name evidence="1" type="ORF">LCGC14_0278110</name>
</gene>
<sequence>MTHKFIKFGSGYGHYKTQADIIEDQIRAYALEFLTSDDPQFTRETAMIIVNKVEQAMYFIDIEEIFESL</sequence>
<proteinExistence type="predicted"/>
<organism evidence="1">
    <name type="scientific">marine sediment metagenome</name>
    <dbReference type="NCBI Taxonomy" id="412755"/>
    <lineage>
        <taxon>unclassified sequences</taxon>
        <taxon>metagenomes</taxon>
        <taxon>ecological metagenomes</taxon>
    </lineage>
</organism>
<dbReference type="EMBL" id="LAZR01000158">
    <property type="protein sequence ID" value="KKN85488.1"/>
    <property type="molecule type" value="Genomic_DNA"/>
</dbReference>
<protein>
    <submittedName>
        <fullName evidence="1">Uncharacterized protein</fullName>
    </submittedName>
</protein>
<accession>A0A0F9X225</accession>
<dbReference type="AlphaFoldDB" id="A0A0F9X225"/>
<comment type="caution">
    <text evidence="1">The sequence shown here is derived from an EMBL/GenBank/DDBJ whole genome shotgun (WGS) entry which is preliminary data.</text>
</comment>
<name>A0A0F9X225_9ZZZZ</name>
<evidence type="ECO:0000313" key="1">
    <source>
        <dbReference type="EMBL" id="KKN85488.1"/>
    </source>
</evidence>
<reference evidence="1" key="1">
    <citation type="journal article" date="2015" name="Nature">
        <title>Complex archaea that bridge the gap between prokaryotes and eukaryotes.</title>
        <authorList>
            <person name="Spang A."/>
            <person name="Saw J.H."/>
            <person name="Jorgensen S.L."/>
            <person name="Zaremba-Niedzwiedzka K."/>
            <person name="Martijn J."/>
            <person name="Lind A.E."/>
            <person name="van Eijk R."/>
            <person name="Schleper C."/>
            <person name="Guy L."/>
            <person name="Ettema T.J."/>
        </authorList>
    </citation>
    <scope>NUCLEOTIDE SEQUENCE</scope>
</reference>